<protein>
    <submittedName>
        <fullName evidence="1">Uncharacterized protein</fullName>
    </submittedName>
</protein>
<comment type="caution">
    <text evidence="1">The sequence shown here is derived from an EMBL/GenBank/DDBJ whole genome shotgun (WGS) entry which is preliminary data.</text>
</comment>
<keyword evidence="2" id="KW-1185">Reference proteome</keyword>
<accession>A0AAV0FID6</accession>
<name>A0AAV0FID6_9ASTE</name>
<reference evidence="1" key="1">
    <citation type="submission" date="2022-07" db="EMBL/GenBank/DDBJ databases">
        <authorList>
            <person name="Macas J."/>
            <person name="Novak P."/>
            <person name="Neumann P."/>
        </authorList>
    </citation>
    <scope>NUCLEOTIDE SEQUENCE</scope>
</reference>
<dbReference type="AlphaFoldDB" id="A0AAV0FID6"/>
<proteinExistence type="predicted"/>
<gene>
    <name evidence="1" type="ORF">CEPIT_LOCUS34478</name>
</gene>
<sequence length="167" mass="19859">MQCSTSDKDISSDRELRRHKRKCQRILRLKDIKISELMAQKRIRWKNYNKIANDISEKNRQKFNELNITYKKIESDVKKINELQMSNLDLENKISNMKAISVKQNGEIFRLSNEPRSLKNRKRMIPRTVSMKNGKRFISAVQLSHPHLLQLSQPEEVEAYDQGRRYA</sequence>
<organism evidence="1 2">
    <name type="scientific">Cuscuta epithymum</name>
    <dbReference type="NCBI Taxonomy" id="186058"/>
    <lineage>
        <taxon>Eukaryota</taxon>
        <taxon>Viridiplantae</taxon>
        <taxon>Streptophyta</taxon>
        <taxon>Embryophyta</taxon>
        <taxon>Tracheophyta</taxon>
        <taxon>Spermatophyta</taxon>
        <taxon>Magnoliopsida</taxon>
        <taxon>eudicotyledons</taxon>
        <taxon>Gunneridae</taxon>
        <taxon>Pentapetalae</taxon>
        <taxon>asterids</taxon>
        <taxon>lamiids</taxon>
        <taxon>Solanales</taxon>
        <taxon>Convolvulaceae</taxon>
        <taxon>Cuscuteae</taxon>
        <taxon>Cuscuta</taxon>
        <taxon>Cuscuta subgen. Cuscuta</taxon>
    </lineage>
</organism>
<evidence type="ECO:0000313" key="1">
    <source>
        <dbReference type="EMBL" id="CAH9135401.1"/>
    </source>
</evidence>
<evidence type="ECO:0000313" key="2">
    <source>
        <dbReference type="Proteomes" id="UP001152523"/>
    </source>
</evidence>
<dbReference type="EMBL" id="CAMAPF010000987">
    <property type="protein sequence ID" value="CAH9135401.1"/>
    <property type="molecule type" value="Genomic_DNA"/>
</dbReference>
<dbReference type="Proteomes" id="UP001152523">
    <property type="component" value="Unassembled WGS sequence"/>
</dbReference>